<keyword evidence="4" id="KW-1185">Reference proteome</keyword>
<comment type="caution">
    <text evidence="3">The sequence shown here is derived from an EMBL/GenBank/DDBJ whole genome shotgun (WGS) entry which is preliminary data.</text>
</comment>
<dbReference type="EC" id="2.1.1.-" evidence="3"/>
<evidence type="ECO:0000259" key="2">
    <source>
        <dbReference type="PROSITE" id="PS51084"/>
    </source>
</evidence>
<sequence>MSDPVSGKPCVFCEIIKGERPAYVVLDEPDAVAFLDTRPLFKGHTLLVPREHYETLTDLPAELVGPFFQLAQRLAGAMESTLDAAGSFVAMNNRISQSVPHLHVHVVPRNRKDGLRGFFWPRGKYESDAEAADYASRLAEAMTVQGR</sequence>
<dbReference type="RefSeq" id="WP_309239443.1">
    <property type="nucleotide sequence ID" value="NZ_JBHSXS010000001.1"/>
</dbReference>
<gene>
    <name evidence="3" type="ORF">ACFQKB_04140</name>
</gene>
<evidence type="ECO:0000313" key="3">
    <source>
        <dbReference type="EMBL" id="MFC6878948.1"/>
    </source>
</evidence>
<dbReference type="GO" id="GO:0032259">
    <property type="term" value="P:methylation"/>
    <property type="evidence" value="ECO:0007669"/>
    <property type="project" value="UniProtKB-KW"/>
</dbReference>
<dbReference type="GO" id="GO:0008168">
    <property type="term" value="F:methyltransferase activity"/>
    <property type="evidence" value="ECO:0007669"/>
    <property type="project" value="UniProtKB-KW"/>
</dbReference>
<feature type="short sequence motif" description="Histidine triad motif" evidence="1">
    <location>
        <begin position="101"/>
        <end position="105"/>
    </location>
</feature>
<dbReference type="InterPro" id="IPR011146">
    <property type="entry name" value="HIT-like"/>
</dbReference>
<dbReference type="InterPro" id="IPR036265">
    <property type="entry name" value="HIT-like_sf"/>
</dbReference>
<dbReference type="PRINTS" id="PR00332">
    <property type="entry name" value="HISTRIAD"/>
</dbReference>
<name>A0ABW2CD84_9ACTN</name>
<protein>
    <submittedName>
        <fullName evidence="3">HIT family protein</fullName>
        <ecNumber evidence="3">2.1.1.-</ecNumber>
    </submittedName>
</protein>
<accession>A0ABW2CD84</accession>
<evidence type="ECO:0000313" key="4">
    <source>
        <dbReference type="Proteomes" id="UP001596380"/>
    </source>
</evidence>
<dbReference type="InterPro" id="IPR001310">
    <property type="entry name" value="Histidine_triad_HIT"/>
</dbReference>
<organism evidence="3 4">
    <name type="scientific">Actinomadura yumaensis</name>
    <dbReference type="NCBI Taxonomy" id="111807"/>
    <lineage>
        <taxon>Bacteria</taxon>
        <taxon>Bacillati</taxon>
        <taxon>Actinomycetota</taxon>
        <taxon>Actinomycetes</taxon>
        <taxon>Streptosporangiales</taxon>
        <taxon>Thermomonosporaceae</taxon>
        <taxon>Actinomadura</taxon>
    </lineage>
</organism>
<feature type="domain" description="HIT" evidence="2">
    <location>
        <begin position="11"/>
        <end position="116"/>
    </location>
</feature>
<dbReference type="PROSITE" id="PS51084">
    <property type="entry name" value="HIT_2"/>
    <property type="match status" value="1"/>
</dbReference>
<dbReference type="Proteomes" id="UP001596380">
    <property type="component" value="Unassembled WGS sequence"/>
</dbReference>
<dbReference type="EMBL" id="JBHSXS010000001">
    <property type="protein sequence ID" value="MFC6878948.1"/>
    <property type="molecule type" value="Genomic_DNA"/>
</dbReference>
<dbReference type="SUPFAM" id="SSF54197">
    <property type="entry name" value="HIT-like"/>
    <property type="match status" value="1"/>
</dbReference>
<dbReference type="Pfam" id="PF01230">
    <property type="entry name" value="HIT"/>
    <property type="match status" value="1"/>
</dbReference>
<dbReference type="PANTHER" id="PTHR46648">
    <property type="entry name" value="HIT FAMILY PROTEIN 1"/>
    <property type="match status" value="1"/>
</dbReference>
<keyword evidence="3" id="KW-0808">Transferase</keyword>
<reference evidence="4" key="1">
    <citation type="journal article" date="2019" name="Int. J. Syst. Evol. Microbiol.">
        <title>The Global Catalogue of Microorganisms (GCM) 10K type strain sequencing project: providing services to taxonomists for standard genome sequencing and annotation.</title>
        <authorList>
            <consortium name="The Broad Institute Genomics Platform"/>
            <consortium name="The Broad Institute Genome Sequencing Center for Infectious Disease"/>
            <person name="Wu L."/>
            <person name="Ma J."/>
        </authorList>
    </citation>
    <scope>NUCLEOTIDE SEQUENCE [LARGE SCALE GENOMIC DNA]</scope>
    <source>
        <strain evidence="4">JCM 3369</strain>
    </source>
</reference>
<dbReference type="PANTHER" id="PTHR46648:SF1">
    <property type="entry name" value="ADENOSINE 5'-MONOPHOSPHORAMIDASE HNT1"/>
    <property type="match status" value="1"/>
</dbReference>
<evidence type="ECO:0000256" key="1">
    <source>
        <dbReference type="PROSITE-ProRule" id="PRU00464"/>
    </source>
</evidence>
<dbReference type="Gene3D" id="3.30.428.10">
    <property type="entry name" value="HIT-like"/>
    <property type="match status" value="1"/>
</dbReference>
<keyword evidence="3" id="KW-0489">Methyltransferase</keyword>
<proteinExistence type="predicted"/>